<dbReference type="GO" id="GO:0032153">
    <property type="term" value="C:cell division site"/>
    <property type="evidence" value="ECO:0007669"/>
    <property type="project" value="UniProtKB-UniRule"/>
</dbReference>
<evidence type="ECO:0000256" key="3">
    <source>
        <dbReference type="ARBA" id="ARBA00022692"/>
    </source>
</evidence>
<evidence type="ECO:0000313" key="10">
    <source>
        <dbReference type="Proteomes" id="UP000217083"/>
    </source>
</evidence>
<dbReference type="Proteomes" id="UP000217083">
    <property type="component" value="Unassembled WGS sequence"/>
</dbReference>
<dbReference type="AlphaFoldDB" id="A0A263BXL2"/>
<reference evidence="9 10" key="2">
    <citation type="submission" date="2017-09" db="EMBL/GenBank/DDBJ databases">
        <title>Bacillus patelloidae sp. nov., isolated from the intestinal tract of a marine limpet.</title>
        <authorList>
            <person name="Liu R."/>
            <person name="Dong C."/>
            <person name="Shao Z."/>
        </authorList>
    </citation>
    <scope>NUCLEOTIDE SEQUENCE [LARGE SCALE GENOMIC DNA]</scope>
    <source>
        <strain evidence="9 10">SA5d-4</strain>
    </source>
</reference>
<dbReference type="GO" id="GO:0005886">
    <property type="term" value="C:plasma membrane"/>
    <property type="evidence" value="ECO:0007669"/>
    <property type="project" value="UniProtKB-SubCell"/>
</dbReference>
<keyword evidence="4 7" id="KW-1133">Transmembrane helix</keyword>
<dbReference type="NCBIfam" id="TIGR02209">
    <property type="entry name" value="ftsL_broad"/>
    <property type="match status" value="1"/>
</dbReference>
<name>A0A263BXL2_9BACI</name>
<evidence type="ECO:0000256" key="5">
    <source>
        <dbReference type="ARBA" id="ARBA00023136"/>
    </source>
</evidence>
<accession>A0A263BXL2</accession>
<evidence type="ECO:0000256" key="8">
    <source>
        <dbReference type="NCBIfam" id="TIGR02209"/>
    </source>
</evidence>
<keyword evidence="6 7" id="KW-0131">Cell cycle</keyword>
<keyword evidence="1 7" id="KW-1003">Cell membrane</keyword>
<keyword evidence="5 7" id="KW-0472">Membrane</keyword>
<organism evidence="9 10">
    <name type="scientific">Lottiidibacillus patelloidae</name>
    <dbReference type="NCBI Taxonomy" id="2670334"/>
    <lineage>
        <taxon>Bacteria</taxon>
        <taxon>Bacillati</taxon>
        <taxon>Bacillota</taxon>
        <taxon>Bacilli</taxon>
        <taxon>Bacillales</taxon>
        <taxon>Bacillaceae</taxon>
        <taxon>Lottiidibacillus</taxon>
    </lineage>
</organism>
<dbReference type="GO" id="GO:0043093">
    <property type="term" value="P:FtsZ-dependent cytokinesis"/>
    <property type="evidence" value="ECO:0007669"/>
    <property type="project" value="UniProtKB-UniRule"/>
</dbReference>
<comment type="subcellular location">
    <subcellularLocation>
        <location evidence="7">Cell membrane</location>
        <topology evidence="7">Single-pass type II membrane protein</topology>
    </subcellularLocation>
    <text evidence="7">Localizes to the division septum where it forms a ring structure.</text>
</comment>
<dbReference type="InterPro" id="IPR007060">
    <property type="entry name" value="FtsL/DivIC"/>
</dbReference>
<evidence type="ECO:0000256" key="4">
    <source>
        <dbReference type="ARBA" id="ARBA00022989"/>
    </source>
</evidence>
<dbReference type="HAMAP" id="MF_00910">
    <property type="entry name" value="FtsL"/>
    <property type="match status" value="1"/>
</dbReference>
<comment type="caution">
    <text evidence="9">The sequence shown here is derived from an EMBL/GenBank/DDBJ whole genome shotgun (WGS) entry which is preliminary data.</text>
</comment>
<evidence type="ECO:0000256" key="7">
    <source>
        <dbReference type="HAMAP-Rule" id="MF_00910"/>
    </source>
</evidence>
<evidence type="ECO:0000313" key="9">
    <source>
        <dbReference type="EMBL" id="OZM58501.1"/>
    </source>
</evidence>
<proteinExistence type="inferred from homology"/>
<gene>
    <name evidence="7 9" type="primary">ftsL</name>
    <name evidence="9" type="ORF">CIB95_02735</name>
</gene>
<dbReference type="InterPro" id="IPR011922">
    <property type="entry name" value="Cell_div_FtsL"/>
</dbReference>
<sequence length="124" mass="14274">MIILDNLAHHLQPKRKEEVEKKVNRSPIEKPKKFRITLGEKILVIACSIVLATLAITIVSKSAVIYLENRELQTLEQQVENQLKINRDLNFQVTELSSPERIRKIAEEELGMKLDSKKVKFVGQ</sequence>
<feature type="transmembrane region" description="Helical" evidence="7">
    <location>
        <begin position="42"/>
        <end position="67"/>
    </location>
</feature>
<dbReference type="Pfam" id="PF04977">
    <property type="entry name" value="DivIC"/>
    <property type="match status" value="1"/>
</dbReference>
<dbReference type="EMBL" id="NPIA01000001">
    <property type="protein sequence ID" value="OZM58501.1"/>
    <property type="molecule type" value="Genomic_DNA"/>
</dbReference>
<comment type="function">
    <text evidence="7">Essential cell division protein.</text>
</comment>
<keyword evidence="2 7" id="KW-0132">Cell division</keyword>
<evidence type="ECO:0000256" key="1">
    <source>
        <dbReference type="ARBA" id="ARBA00022475"/>
    </source>
</evidence>
<evidence type="ECO:0000256" key="6">
    <source>
        <dbReference type="ARBA" id="ARBA00023306"/>
    </source>
</evidence>
<protein>
    <recommendedName>
        <fullName evidence="7 8">Cell division protein FtsL</fullName>
    </recommendedName>
</protein>
<evidence type="ECO:0000256" key="2">
    <source>
        <dbReference type="ARBA" id="ARBA00022618"/>
    </source>
</evidence>
<reference evidence="10" key="1">
    <citation type="submission" date="2017-08" db="EMBL/GenBank/DDBJ databases">
        <authorList>
            <person name="Huang Z."/>
        </authorList>
    </citation>
    <scope>NUCLEOTIDE SEQUENCE [LARGE SCALE GENOMIC DNA]</scope>
    <source>
        <strain evidence="10">SA5d-4</strain>
    </source>
</reference>
<keyword evidence="3 7" id="KW-0812">Transmembrane</keyword>
<comment type="similarity">
    <text evidence="7">Belongs to the FtsL family.</text>
</comment>
<keyword evidence="10" id="KW-1185">Reference proteome</keyword>